<dbReference type="GO" id="GO:0047134">
    <property type="term" value="F:protein-disulfide reductase [NAD(P)H] activity"/>
    <property type="evidence" value="ECO:0007669"/>
    <property type="project" value="TreeGrafter"/>
</dbReference>
<comment type="caution">
    <text evidence="14">The sequence shown here is derived from an EMBL/GenBank/DDBJ whole genome shotgun (WGS) entry which is preliminary data.</text>
</comment>
<dbReference type="GO" id="GO:0005737">
    <property type="term" value="C:cytoplasm"/>
    <property type="evidence" value="ECO:0007669"/>
    <property type="project" value="UniProtKB-SubCell"/>
</dbReference>
<dbReference type="PANTHER" id="PTHR38839:SF2">
    <property type="entry name" value="TRANSCRIPTIONAL REGULATOR WHIB7-RELATED"/>
    <property type="match status" value="1"/>
</dbReference>
<evidence type="ECO:0000256" key="7">
    <source>
        <dbReference type="ARBA" id="ARBA00023014"/>
    </source>
</evidence>
<dbReference type="GO" id="GO:0051539">
    <property type="term" value="F:4 iron, 4 sulfur cluster binding"/>
    <property type="evidence" value="ECO:0007669"/>
    <property type="project" value="UniProtKB-KW"/>
</dbReference>
<dbReference type="PROSITE" id="PS51674">
    <property type="entry name" value="4FE4S_WBL"/>
    <property type="match status" value="1"/>
</dbReference>
<dbReference type="EMBL" id="JAALAA010000008">
    <property type="protein sequence ID" value="NGN93291.1"/>
    <property type="molecule type" value="Genomic_DNA"/>
</dbReference>
<dbReference type="Proteomes" id="UP000483261">
    <property type="component" value="Unassembled WGS sequence"/>
</dbReference>
<dbReference type="AlphaFoldDB" id="A0A6M1R3I2"/>
<reference evidence="14 15" key="1">
    <citation type="submission" date="2020-02" db="EMBL/GenBank/DDBJ databases">
        <title>Whole-genome analyses of novel actinobacteria.</title>
        <authorList>
            <person name="Sahin N."/>
        </authorList>
    </citation>
    <scope>NUCLEOTIDE SEQUENCE [LARGE SCALE GENOMIC DNA]</scope>
    <source>
        <strain evidence="14 15">KC13</strain>
    </source>
</reference>
<dbReference type="InterPro" id="IPR003482">
    <property type="entry name" value="Whib"/>
</dbReference>
<evidence type="ECO:0000256" key="3">
    <source>
        <dbReference type="ARBA" id="ARBA00006597"/>
    </source>
</evidence>
<accession>A0A6M1R3I2</accession>
<evidence type="ECO:0000256" key="4">
    <source>
        <dbReference type="ARBA" id="ARBA00022485"/>
    </source>
</evidence>
<protein>
    <submittedName>
        <fullName evidence="14">WhiB family transcriptional regulator</fullName>
    </submittedName>
</protein>
<dbReference type="GO" id="GO:0045892">
    <property type="term" value="P:negative regulation of DNA-templated transcription"/>
    <property type="evidence" value="ECO:0007669"/>
    <property type="project" value="TreeGrafter"/>
</dbReference>
<dbReference type="GO" id="GO:0045454">
    <property type="term" value="P:cell redox homeostasis"/>
    <property type="evidence" value="ECO:0007669"/>
    <property type="project" value="TreeGrafter"/>
</dbReference>
<gene>
    <name evidence="14" type="ORF">G5C66_11140</name>
</gene>
<comment type="similarity">
    <text evidence="3">Belongs to the WhiB family.</text>
</comment>
<keyword evidence="4" id="KW-0004">4Fe-4S</keyword>
<evidence type="ECO:0000256" key="5">
    <source>
        <dbReference type="ARBA" id="ARBA00022723"/>
    </source>
</evidence>
<keyword evidence="11" id="KW-0804">Transcription</keyword>
<sequence>MEIITLFGDGNSSKTYELTLKHPTPRTDEWACVGEDPELFHPDDLTQLAEAQEVCAGCPMKQICLDLGLARREFGVWGGVLLENGKPRETPRTPGRKPYKRSQEAIARAGRVA</sequence>
<dbReference type="InterPro" id="IPR034768">
    <property type="entry name" value="4FE4S_WBL"/>
</dbReference>
<evidence type="ECO:0000256" key="11">
    <source>
        <dbReference type="ARBA" id="ARBA00023163"/>
    </source>
</evidence>
<keyword evidence="8" id="KW-0805">Transcription regulation</keyword>
<dbReference type="RefSeq" id="WP_165111034.1">
    <property type="nucleotide sequence ID" value="NZ_JAALAA010000008.1"/>
</dbReference>
<dbReference type="GO" id="GO:0003677">
    <property type="term" value="F:DNA binding"/>
    <property type="evidence" value="ECO:0007669"/>
    <property type="project" value="UniProtKB-KW"/>
</dbReference>
<evidence type="ECO:0000256" key="1">
    <source>
        <dbReference type="ARBA" id="ARBA00001966"/>
    </source>
</evidence>
<evidence type="ECO:0000256" key="2">
    <source>
        <dbReference type="ARBA" id="ARBA00004496"/>
    </source>
</evidence>
<name>A0A6M1R3I2_9ACTN</name>
<dbReference type="GO" id="GO:0046872">
    <property type="term" value="F:metal ion binding"/>
    <property type="evidence" value="ECO:0007669"/>
    <property type="project" value="UniProtKB-KW"/>
</dbReference>
<keyword evidence="7" id="KW-0411">Iron-sulfur</keyword>
<keyword evidence="6" id="KW-0408">Iron</keyword>
<proteinExistence type="inferred from homology"/>
<dbReference type="PANTHER" id="PTHR38839">
    <property type="entry name" value="TRANSCRIPTIONAL REGULATOR WHID-RELATED"/>
    <property type="match status" value="1"/>
</dbReference>
<comment type="cofactor">
    <cofactor evidence="1">
        <name>[4Fe-4S] cluster</name>
        <dbReference type="ChEBI" id="CHEBI:49883"/>
    </cofactor>
</comment>
<evidence type="ECO:0000256" key="6">
    <source>
        <dbReference type="ARBA" id="ARBA00023004"/>
    </source>
</evidence>
<evidence type="ECO:0000256" key="10">
    <source>
        <dbReference type="ARBA" id="ARBA00023157"/>
    </source>
</evidence>
<keyword evidence="9" id="KW-0238">DNA-binding</keyword>
<evidence type="ECO:0000256" key="8">
    <source>
        <dbReference type="ARBA" id="ARBA00023015"/>
    </source>
</evidence>
<evidence type="ECO:0000259" key="13">
    <source>
        <dbReference type="PROSITE" id="PS51674"/>
    </source>
</evidence>
<keyword evidence="15" id="KW-1185">Reference proteome</keyword>
<feature type="domain" description="4Fe-4S Wbl-type" evidence="13">
    <location>
        <begin position="31"/>
        <end position="87"/>
    </location>
</feature>
<dbReference type="Pfam" id="PF02467">
    <property type="entry name" value="Whib"/>
    <property type="match status" value="1"/>
</dbReference>
<feature type="region of interest" description="Disordered" evidence="12">
    <location>
        <begin position="84"/>
        <end position="113"/>
    </location>
</feature>
<organism evidence="14 15">
    <name type="scientific">Nocardioides turkmenicus</name>
    <dbReference type="NCBI Taxonomy" id="2711220"/>
    <lineage>
        <taxon>Bacteria</taxon>
        <taxon>Bacillati</taxon>
        <taxon>Actinomycetota</taxon>
        <taxon>Actinomycetes</taxon>
        <taxon>Propionibacteriales</taxon>
        <taxon>Nocardioidaceae</taxon>
        <taxon>Nocardioides</taxon>
    </lineage>
</organism>
<evidence type="ECO:0000256" key="12">
    <source>
        <dbReference type="SAM" id="MobiDB-lite"/>
    </source>
</evidence>
<keyword evidence="5" id="KW-0479">Metal-binding</keyword>
<evidence type="ECO:0000313" key="14">
    <source>
        <dbReference type="EMBL" id="NGN93291.1"/>
    </source>
</evidence>
<keyword evidence="10" id="KW-1015">Disulfide bond</keyword>
<comment type="subcellular location">
    <subcellularLocation>
        <location evidence="2">Cytoplasm</location>
    </subcellularLocation>
</comment>
<evidence type="ECO:0000256" key="9">
    <source>
        <dbReference type="ARBA" id="ARBA00023125"/>
    </source>
</evidence>
<evidence type="ECO:0000313" key="15">
    <source>
        <dbReference type="Proteomes" id="UP000483261"/>
    </source>
</evidence>